<dbReference type="GO" id="GO:0097367">
    <property type="term" value="F:carbohydrate derivative binding"/>
    <property type="evidence" value="ECO:0007669"/>
    <property type="project" value="InterPro"/>
</dbReference>
<evidence type="ECO:0000256" key="2">
    <source>
        <dbReference type="ARBA" id="ARBA00023125"/>
    </source>
</evidence>
<dbReference type="RefSeq" id="WP_012084894.1">
    <property type="nucleotide sequence ID" value="NZ_JACHVY010000001.1"/>
</dbReference>
<dbReference type="GO" id="GO:0003700">
    <property type="term" value="F:DNA-binding transcription factor activity"/>
    <property type="evidence" value="ECO:0007669"/>
    <property type="project" value="InterPro"/>
</dbReference>
<dbReference type="CDD" id="cd05013">
    <property type="entry name" value="SIS_RpiR"/>
    <property type="match status" value="1"/>
</dbReference>
<dbReference type="PROSITE" id="PS51071">
    <property type="entry name" value="HTH_RPIR"/>
    <property type="match status" value="1"/>
</dbReference>
<dbReference type="SUPFAM" id="SSF46689">
    <property type="entry name" value="Homeodomain-like"/>
    <property type="match status" value="1"/>
</dbReference>
<evidence type="ECO:0000256" key="1">
    <source>
        <dbReference type="ARBA" id="ARBA00023015"/>
    </source>
</evidence>
<proteinExistence type="predicted"/>
<dbReference type="OMA" id="VPFIHRS"/>
<comment type="caution">
    <text evidence="6">The sequence shown here is derived from an EMBL/GenBank/DDBJ whole genome shotgun (WGS) entry which is preliminary data.</text>
</comment>
<dbReference type="InterPro" id="IPR035472">
    <property type="entry name" value="RpiR-like_SIS"/>
</dbReference>
<feature type="domain" description="SIS" evidence="5">
    <location>
        <begin position="129"/>
        <end position="269"/>
    </location>
</feature>
<dbReference type="GO" id="GO:0003677">
    <property type="term" value="F:DNA binding"/>
    <property type="evidence" value="ECO:0007669"/>
    <property type="project" value="UniProtKB-KW"/>
</dbReference>
<keyword evidence="1" id="KW-0805">Transcription regulation</keyword>
<evidence type="ECO:0000259" key="5">
    <source>
        <dbReference type="PROSITE" id="PS51464"/>
    </source>
</evidence>
<dbReference type="InterPro" id="IPR046348">
    <property type="entry name" value="SIS_dom_sf"/>
</dbReference>
<dbReference type="EMBL" id="JACHVY010000001">
    <property type="protein sequence ID" value="MBB2900572.1"/>
    <property type="molecule type" value="Genomic_DNA"/>
</dbReference>
<keyword evidence="3" id="KW-0804">Transcription</keyword>
<dbReference type="InterPro" id="IPR036388">
    <property type="entry name" value="WH-like_DNA-bd_sf"/>
</dbReference>
<reference evidence="6 7" key="1">
    <citation type="submission" date="2020-08" db="EMBL/GenBank/DDBJ databases">
        <title>The Agave Microbiome: Exploring the role of microbial communities in plant adaptations to desert environments.</title>
        <authorList>
            <person name="Partida-Martinez L.P."/>
        </authorList>
    </citation>
    <scope>NUCLEOTIDE SEQUENCE [LARGE SCALE GENOMIC DNA]</scope>
    <source>
        <strain evidence="6 7">AS2.23</strain>
    </source>
</reference>
<feature type="domain" description="HTH rpiR-type" evidence="4">
    <location>
        <begin position="7"/>
        <end position="83"/>
    </location>
</feature>
<protein>
    <submittedName>
        <fullName evidence="6">DNA-binding MurR/RpiR family transcriptional regulator</fullName>
    </submittedName>
</protein>
<dbReference type="InterPro" id="IPR009057">
    <property type="entry name" value="Homeodomain-like_sf"/>
</dbReference>
<evidence type="ECO:0000313" key="7">
    <source>
        <dbReference type="Proteomes" id="UP000533269"/>
    </source>
</evidence>
<accession>A0A7W4XWL6</accession>
<dbReference type="AlphaFoldDB" id="A0A7W4XWL6"/>
<dbReference type="Gene3D" id="3.40.50.10490">
    <property type="entry name" value="Glucose-6-phosphate isomerase like protein, domain 1"/>
    <property type="match status" value="1"/>
</dbReference>
<dbReference type="GO" id="GO:1901135">
    <property type="term" value="P:carbohydrate derivative metabolic process"/>
    <property type="evidence" value="ECO:0007669"/>
    <property type="project" value="InterPro"/>
</dbReference>
<dbReference type="Gene3D" id="1.10.10.10">
    <property type="entry name" value="Winged helix-like DNA-binding domain superfamily/Winged helix DNA-binding domain"/>
    <property type="match status" value="1"/>
</dbReference>
<dbReference type="PANTHER" id="PTHR30514:SF1">
    <property type="entry name" value="HTH-TYPE TRANSCRIPTIONAL REGULATOR HEXR-RELATED"/>
    <property type="match status" value="1"/>
</dbReference>
<dbReference type="InterPro" id="IPR000281">
    <property type="entry name" value="HTH_RpiR"/>
</dbReference>
<gene>
    <name evidence="6" type="ORF">FHR75_001360</name>
</gene>
<dbReference type="Proteomes" id="UP000533269">
    <property type="component" value="Unassembled WGS sequence"/>
</dbReference>
<dbReference type="InterPro" id="IPR047640">
    <property type="entry name" value="RpiR-like"/>
</dbReference>
<evidence type="ECO:0000259" key="4">
    <source>
        <dbReference type="PROSITE" id="PS51071"/>
    </source>
</evidence>
<organism evidence="6 7">
    <name type="scientific">Kineococcus radiotolerans</name>
    <dbReference type="NCBI Taxonomy" id="131568"/>
    <lineage>
        <taxon>Bacteria</taxon>
        <taxon>Bacillati</taxon>
        <taxon>Actinomycetota</taxon>
        <taxon>Actinomycetes</taxon>
        <taxon>Kineosporiales</taxon>
        <taxon>Kineosporiaceae</taxon>
        <taxon>Kineococcus</taxon>
    </lineage>
</organism>
<dbReference type="PANTHER" id="PTHR30514">
    <property type="entry name" value="GLUCOKINASE"/>
    <property type="match status" value="1"/>
</dbReference>
<dbReference type="Pfam" id="PF01380">
    <property type="entry name" value="SIS"/>
    <property type="match status" value="1"/>
</dbReference>
<reference evidence="6 7" key="2">
    <citation type="submission" date="2020-08" db="EMBL/GenBank/DDBJ databases">
        <authorList>
            <person name="Partida-Martinez L."/>
            <person name="Huntemann M."/>
            <person name="Clum A."/>
            <person name="Wang J."/>
            <person name="Palaniappan K."/>
            <person name="Ritter S."/>
            <person name="Chen I.-M."/>
            <person name="Stamatis D."/>
            <person name="Reddy T."/>
            <person name="O'Malley R."/>
            <person name="Daum C."/>
            <person name="Shapiro N."/>
            <person name="Ivanova N."/>
            <person name="Kyrpides N."/>
            <person name="Woyke T."/>
        </authorList>
    </citation>
    <scope>NUCLEOTIDE SEQUENCE [LARGE SCALE GENOMIC DNA]</scope>
    <source>
        <strain evidence="6 7">AS2.23</strain>
    </source>
</reference>
<keyword evidence="2 6" id="KW-0238">DNA-binding</keyword>
<sequence>MTAPEPAHLHAHLLAAVPSATASGARVLQALLADPAGAAQLTVTDLARRTSTSEATVVRTARSLGFAGYPQLRLALAAAGAHHEPAALLTGSLEDTADLATVVATLAAVETEAVAATARTLDVAALAAAADAVHAARVVDCYGIGASGLLAADFDHKAARVGLVTRLRTEGHAALVSSALLGPGDAALAVSHSGRTPDLVGSARQARERGAAVIAVTSSPGSPLAAAADHVLVATGRETAYRAGAMASRASSLLVLDCLYVAVVQRLGPAATAALRGTYRAVEGSRAAPADPPGSR</sequence>
<dbReference type="SUPFAM" id="SSF53697">
    <property type="entry name" value="SIS domain"/>
    <property type="match status" value="1"/>
</dbReference>
<dbReference type="Pfam" id="PF01418">
    <property type="entry name" value="HTH_6"/>
    <property type="match status" value="1"/>
</dbReference>
<dbReference type="InterPro" id="IPR001347">
    <property type="entry name" value="SIS_dom"/>
</dbReference>
<evidence type="ECO:0000313" key="6">
    <source>
        <dbReference type="EMBL" id="MBB2900572.1"/>
    </source>
</evidence>
<name>A0A7W4XWL6_KINRA</name>
<evidence type="ECO:0000256" key="3">
    <source>
        <dbReference type="ARBA" id="ARBA00023163"/>
    </source>
</evidence>
<dbReference type="PROSITE" id="PS51464">
    <property type="entry name" value="SIS"/>
    <property type="match status" value="1"/>
</dbReference>